<dbReference type="InterPro" id="IPR004606">
    <property type="entry name" value="Mop_domain"/>
</dbReference>
<keyword evidence="4" id="KW-0677">Repeat</keyword>
<dbReference type="EMBL" id="JAJTWT010000004">
    <property type="protein sequence ID" value="MCE4537943.1"/>
    <property type="molecule type" value="Genomic_DNA"/>
</dbReference>
<dbReference type="InterPro" id="IPR036388">
    <property type="entry name" value="WH-like_DNA-bd_sf"/>
</dbReference>
<evidence type="ECO:0000256" key="5">
    <source>
        <dbReference type="PIRNR" id="PIRNR005763"/>
    </source>
</evidence>
<dbReference type="InterPro" id="IPR005116">
    <property type="entry name" value="Transp-assoc_OB_typ1"/>
</dbReference>
<dbReference type="Proteomes" id="UP001201463">
    <property type="component" value="Unassembled WGS sequence"/>
</dbReference>
<sequence length="266" mass="27418">MKPTSDGALLTAELKIAGRLDARFFALLKALQDTGSINRAARTAGLSYKGAWLLLEQACNLANEPLLHTATGGAGGGGTRLTEAALALLAAWQDLQAEHRDFIQAQEARLAQLPALHGLIRRMSMKTTARNQFAGTVGAVEVGPVSAQVTITLASGVEITTTMTSAAAQRLELAPGQEALALIKASAVVLVTDFAGWQLSARNQLQGTLSRIERGAVSSLVVLTLPGGSAITASVTNEGVEALGLKVGVPATAVFKASAVMVATQP</sequence>
<dbReference type="Pfam" id="PF03459">
    <property type="entry name" value="TOBE"/>
    <property type="match status" value="2"/>
</dbReference>
<dbReference type="SUPFAM" id="SSF46785">
    <property type="entry name" value="Winged helix' DNA-binding domain"/>
    <property type="match status" value="1"/>
</dbReference>
<dbReference type="PIRSF" id="PIRSF005763">
    <property type="entry name" value="Txn_reg_ModE"/>
    <property type="match status" value="1"/>
</dbReference>
<dbReference type="SUPFAM" id="SSF50331">
    <property type="entry name" value="MOP-like"/>
    <property type="match status" value="2"/>
</dbReference>
<keyword evidence="3 5" id="KW-0500">Molybdenum</keyword>
<dbReference type="PANTHER" id="PTHR30432">
    <property type="entry name" value="TRANSCRIPTIONAL REGULATOR MODE"/>
    <property type="match status" value="1"/>
</dbReference>
<evidence type="ECO:0000313" key="7">
    <source>
        <dbReference type="EMBL" id="MCE4537943.1"/>
    </source>
</evidence>
<dbReference type="Gene3D" id="2.40.50.100">
    <property type="match status" value="2"/>
</dbReference>
<keyword evidence="8" id="KW-1185">Reference proteome</keyword>
<gene>
    <name evidence="7" type="ORF">LXT12_11860</name>
</gene>
<evidence type="ECO:0000256" key="4">
    <source>
        <dbReference type="ARBA" id="ARBA00022737"/>
    </source>
</evidence>
<evidence type="ECO:0000256" key="1">
    <source>
        <dbReference type="ARBA" id="ARBA00008110"/>
    </source>
</evidence>
<proteinExistence type="inferred from homology"/>
<organism evidence="7 8">
    <name type="scientific">Pelomonas caseinilytica</name>
    <dbReference type="NCBI Taxonomy" id="2906763"/>
    <lineage>
        <taxon>Bacteria</taxon>
        <taxon>Pseudomonadati</taxon>
        <taxon>Pseudomonadota</taxon>
        <taxon>Betaproteobacteria</taxon>
        <taxon>Burkholderiales</taxon>
        <taxon>Sphaerotilaceae</taxon>
        <taxon>Roseateles</taxon>
    </lineage>
</organism>
<dbReference type="InterPro" id="IPR016462">
    <property type="entry name" value="ModE"/>
</dbReference>
<evidence type="ECO:0000259" key="6">
    <source>
        <dbReference type="PROSITE" id="PS51866"/>
    </source>
</evidence>
<protein>
    <submittedName>
        <fullName evidence="7">TOBE domain-containing protein</fullName>
    </submittedName>
</protein>
<dbReference type="InterPro" id="IPR051815">
    <property type="entry name" value="Molybdate_resp_trans_reg"/>
</dbReference>
<feature type="domain" description="Mop" evidence="6">
    <location>
        <begin position="126"/>
        <end position="192"/>
    </location>
</feature>
<dbReference type="NCBIfam" id="TIGR00638">
    <property type="entry name" value="Mop"/>
    <property type="match status" value="2"/>
</dbReference>
<name>A0ABS8XH98_9BURK</name>
<dbReference type="Gene3D" id="1.10.10.10">
    <property type="entry name" value="Winged helix-like DNA-binding domain superfamily/Winged helix DNA-binding domain"/>
    <property type="match status" value="1"/>
</dbReference>
<reference evidence="7 8" key="1">
    <citation type="submission" date="2021-12" db="EMBL/GenBank/DDBJ databases">
        <title>Genome seq of p7.</title>
        <authorList>
            <person name="Seo T."/>
        </authorList>
    </citation>
    <scope>NUCLEOTIDE SEQUENCE [LARGE SCALE GENOMIC DNA]</scope>
    <source>
        <strain evidence="7 8">P7</strain>
    </source>
</reference>
<keyword evidence="2 5" id="KW-0813">Transport</keyword>
<evidence type="ECO:0000313" key="8">
    <source>
        <dbReference type="Proteomes" id="UP001201463"/>
    </source>
</evidence>
<feature type="domain" description="Mop" evidence="6">
    <location>
        <begin position="198"/>
        <end position="264"/>
    </location>
</feature>
<dbReference type="InterPro" id="IPR036390">
    <property type="entry name" value="WH_DNA-bd_sf"/>
</dbReference>
<evidence type="ECO:0000256" key="3">
    <source>
        <dbReference type="ARBA" id="ARBA00022505"/>
    </source>
</evidence>
<dbReference type="InterPro" id="IPR008995">
    <property type="entry name" value="Mo/tungstate-bd_C_term_dom"/>
</dbReference>
<dbReference type="RefSeq" id="WP_233392261.1">
    <property type="nucleotide sequence ID" value="NZ_JAJTWT010000004.1"/>
</dbReference>
<comment type="similarity">
    <text evidence="1 5">Belongs to the ModE family.</text>
</comment>
<accession>A0ABS8XH98</accession>
<dbReference type="PANTHER" id="PTHR30432:SF1">
    <property type="entry name" value="DNA-BINDING TRANSCRIPTIONAL DUAL REGULATOR MODE"/>
    <property type="match status" value="1"/>
</dbReference>
<evidence type="ECO:0000256" key="2">
    <source>
        <dbReference type="ARBA" id="ARBA00022448"/>
    </source>
</evidence>
<dbReference type="PROSITE" id="PS51866">
    <property type="entry name" value="MOP"/>
    <property type="match status" value="2"/>
</dbReference>
<comment type="caution">
    <text evidence="7">The sequence shown here is derived from an EMBL/GenBank/DDBJ whole genome shotgun (WGS) entry which is preliminary data.</text>
</comment>